<gene>
    <name evidence="2" type="ORF">CP557_02150</name>
</gene>
<evidence type="ECO:0000313" key="2">
    <source>
        <dbReference type="EMBL" id="PCR89442.1"/>
    </source>
</evidence>
<feature type="compositionally biased region" description="Basic and acidic residues" evidence="1">
    <location>
        <begin position="1"/>
        <end position="20"/>
    </location>
</feature>
<sequence>MTSEKQAREQQQRQREELQERSASSKQASRQAEQLVEETQSQEFLEEFRDADMADWIEEELGPELSQMFPIANESREDYRRHRWLNENRAERIVSEHDPGRLCRGPLLELAQGVHDRPDQAPRIGQTDQERRHVREAETAKTAMQSLGIEARGLRSVTEAVHTSRLEKTDEGDSGSSGRIRGALNKVFD</sequence>
<reference evidence="2 3" key="1">
    <citation type="submission" date="2017-09" db="EMBL/GenBank/DDBJ databases">
        <title>Genome sequences of Natrinema ejinorence JCM 13890T.</title>
        <authorList>
            <person name="Roh S.W."/>
            <person name="Kim Y.B."/>
            <person name="Kim J.Y."/>
        </authorList>
    </citation>
    <scope>NUCLEOTIDE SEQUENCE [LARGE SCALE GENOMIC DNA]</scope>
    <source>
        <strain evidence="2 3">JCM 13890</strain>
    </source>
</reference>
<dbReference type="Proteomes" id="UP000219689">
    <property type="component" value="Unassembled WGS sequence"/>
</dbReference>
<dbReference type="AlphaFoldDB" id="A0A2A5QRJ5"/>
<keyword evidence="3" id="KW-1185">Reference proteome</keyword>
<proteinExistence type="predicted"/>
<evidence type="ECO:0000256" key="1">
    <source>
        <dbReference type="SAM" id="MobiDB-lite"/>
    </source>
</evidence>
<evidence type="ECO:0000313" key="3">
    <source>
        <dbReference type="Proteomes" id="UP000219689"/>
    </source>
</evidence>
<feature type="compositionally biased region" description="Basic and acidic residues" evidence="1">
    <location>
        <begin position="162"/>
        <end position="171"/>
    </location>
</feature>
<feature type="region of interest" description="Disordered" evidence="1">
    <location>
        <begin position="155"/>
        <end position="189"/>
    </location>
</feature>
<dbReference type="OrthoDB" id="351079at2157"/>
<feature type="region of interest" description="Disordered" evidence="1">
    <location>
        <begin position="1"/>
        <end position="51"/>
    </location>
</feature>
<dbReference type="RefSeq" id="WP_097378387.1">
    <property type="nucleotide sequence ID" value="NZ_NXNI01000001.1"/>
</dbReference>
<comment type="caution">
    <text evidence="2">The sequence shown here is derived from an EMBL/GenBank/DDBJ whole genome shotgun (WGS) entry which is preliminary data.</text>
</comment>
<organism evidence="2 3">
    <name type="scientific">Natrinema ejinorense</name>
    <dbReference type="NCBI Taxonomy" id="373386"/>
    <lineage>
        <taxon>Archaea</taxon>
        <taxon>Methanobacteriati</taxon>
        <taxon>Methanobacteriota</taxon>
        <taxon>Stenosarchaea group</taxon>
        <taxon>Halobacteria</taxon>
        <taxon>Halobacteriales</taxon>
        <taxon>Natrialbaceae</taxon>
        <taxon>Natrinema</taxon>
    </lineage>
</organism>
<protein>
    <submittedName>
        <fullName evidence="2">Uncharacterized protein</fullName>
    </submittedName>
</protein>
<name>A0A2A5QRJ5_9EURY</name>
<dbReference type="EMBL" id="NXNI01000001">
    <property type="protein sequence ID" value="PCR89442.1"/>
    <property type="molecule type" value="Genomic_DNA"/>
</dbReference>
<accession>A0A2A5QRJ5</accession>
<feature type="compositionally biased region" description="Low complexity" evidence="1">
    <location>
        <begin position="21"/>
        <end position="34"/>
    </location>
</feature>